<feature type="domain" description="NmrA-like" evidence="1">
    <location>
        <begin position="4"/>
        <end position="274"/>
    </location>
</feature>
<comment type="caution">
    <text evidence="2">The sequence shown here is derived from an EMBL/GenBank/DDBJ whole genome shotgun (WGS) entry which is preliminary data.</text>
</comment>
<dbReference type="InterPro" id="IPR051604">
    <property type="entry name" value="Ergot_Alk_Oxidoreductase"/>
</dbReference>
<dbReference type="EMBL" id="JBEYRS010000013">
    <property type="protein sequence ID" value="MEW2365800.1"/>
    <property type="molecule type" value="Genomic_DNA"/>
</dbReference>
<accession>A0ABV3M2R0</accession>
<keyword evidence="3" id="KW-1185">Reference proteome</keyword>
<evidence type="ECO:0000313" key="2">
    <source>
        <dbReference type="EMBL" id="MEW2365800.1"/>
    </source>
</evidence>
<organism evidence="2 3">
    <name type="scientific">Streptomyces huasconensis</name>
    <dbReference type="NCBI Taxonomy" id="1854574"/>
    <lineage>
        <taxon>Bacteria</taxon>
        <taxon>Bacillati</taxon>
        <taxon>Actinomycetota</taxon>
        <taxon>Actinomycetes</taxon>
        <taxon>Kitasatosporales</taxon>
        <taxon>Streptomycetaceae</taxon>
        <taxon>Streptomyces</taxon>
    </lineage>
</organism>
<name>A0ABV3M2R0_9ACTN</name>
<reference evidence="2 3" key="1">
    <citation type="submission" date="2024-06" db="EMBL/GenBank/DDBJ databases">
        <title>The Natural Products Discovery Center: Release of the First 8490 Sequenced Strains for Exploring Actinobacteria Biosynthetic Diversity.</title>
        <authorList>
            <person name="Kalkreuter E."/>
            <person name="Kautsar S.A."/>
            <person name="Yang D."/>
            <person name="Bader C.D."/>
            <person name="Teijaro C.N."/>
            <person name="Fluegel L."/>
            <person name="Davis C.M."/>
            <person name="Simpson J.R."/>
            <person name="Lauterbach L."/>
            <person name="Steele A.D."/>
            <person name="Gui C."/>
            <person name="Meng S."/>
            <person name="Li G."/>
            <person name="Viehrig K."/>
            <person name="Ye F."/>
            <person name="Su P."/>
            <person name="Kiefer A.F."/>
            <person name="Nichols A."/>
            <person name="Cepeda A.J."/>
            <person name="Yan W."/>
            <person name="Fan B."/>
            <person name="Jiang Y."/>
            <person name="Adhikari A."/>
            <person name="Zheng C.-J."/>
            <person name="Schuster L."/>
            <person name="Cowan T.M."/>
            <person name="Smanski M.J."/>
            <person name="Chevrette M.G."/>
            <person name="De Carvalho L.P.S."/>
            <person name="Shen B."/>
        </authorList>
    </citation>
    <scope>NUCLEOTIDE SEQUENCE [LARGE SCALE GENOMIC DNA]</scope>
    <source>
        <strain evidence="2 3">NPDC047833</strain>
    </source>
</reference>
<dbReference type="PANTHER" id="PTHR43162:SF1">
    <property type="entry name" value="PRESTALK A DIFFERENTIATION PROTEIN A"/>
    <property type="match status" value="1"/>
</dbReference>
<evidence type="ECO:0000313" key="3">
    <source>
        <dbReference type="Proteomes" id="UP001553843"/>
    </source>
</evidence>
<protein>
    <submittedName>
        <fullName evidence="2">NAD(P)H-binding protein</fullName>
    </submittedName>
</protein>
<sequence length="287" mass="29922">MPPTIVVTGATGNVGRALVDQLTAEGAPVRALTRAPERAGLPEGVDVSRLDLSGDRPSPADLTPLFEGASGLFLHLQAAGAHTATLLEAARAGGVRHVTVLSSGIIQDGADPTHPIYAAHAELEARVTESGLGHTFLRPNAFATNAFQWAPQIRTGDTVRGPFGGAVTAPIHEADIAAVATRTLLDDGHQGAVHRLTGPEAVTTEQQIHAIGAALGRPLRFVDIPPQEVGPDLFPHVAPEVLPALLASFAEAVGTEPEITTTVENITGKKARTFPQWATDHKAAFRP</sequence>
<dbReference type="InterPro" id="IPR036291">
    <property type="entry name" value="NAD(P)-bd_dom_sf"/>
</dbReference>
<evidence type="ECO:0000259" key="1">
    <source>
        <dbReference type="Pfam" id="PF05368"/>
    </source>
</evidence>
<gene>
    <name evidence="2" type="ORF">AB0887_28100</name>
</gene>
<dbReference type="Gene3D" id="3.40.50.720">
    <property type="entry name" value="NAD(P)-binding Rossmann-like Domain"/>
    <property type="match status" value="1"/>
</dbReference>
<proteinExistence type="predicted"/>
<dbReference type="PANTHER" id="PTHR43162">
    <property type="match status" value="1"/>
</dbReference>
<dbReference type="RefSeq" id="WP_359774634.1">
    <property type="nucleotide sequence ID" value="NZ_JBEYRR010000002.1"/>
</dbReference>
<dbReference type="InterPro" id="IPR008030">
    <property type="entry name" value="NmrA-like"/>
</dbReference>
<dbReference type="SUPFAM" id="SSF51735">
    <property type="entry name" value="NAD(P)-binding Rossmann-fold domains"/>
    <property type="match status" value="1"/>
</dbReference>
<dbReference type="Proteomes" id="UP001553843">
    <property type="component" value="Unassembled WGS sequence"/>
</dbReference>
<dbReference type="Pfam" id="PF05368">
    <property type="entry name" value="NmrA"/>
    <property type="match status" value="1"/>
</dbReference>